<protein>
    <submittedName>
        <fullName evidence="3">Flp pilus assembly protein CpaB</fullName>
    </submittedName>
</protein>
<comment type="caution">
    <text evidence="3">The sequence shown here is derived from an EMBL/GenBank/DDBJ whole genome shotgun (WGS) entry which is preliminary data.</text>
</comment>
<keyword evidence="4" id="KW-1185">Reference proteome</keyword>
<dbReference type="Proteomes" id="UP001183648">
    <property type="component" value="Unassembled WGS sequence"/>
</dbReference>
<evidence type="ECO:0000259" key="2">
    <source>
        <dbReference type="SMART" id="SM00858"/>
    </source>
</evidence>
<evidence type="ECO:0000313" key="3">
    <source>
        <dbReference type="EMBL" id="MDR7364036.1"/>
    </source>
</evidence>
<dbReference type="InterPro" id="IPR013974">
    <property type="entry name" value="SAF"/>
</dbReference>
<sequence length="231" mass="22963">MTSTAPPRQDGRTDVPAPPPAVRLVRPGWRDPRLVVGLLLVCASVLLGARLLASGDDTTPVWATDGPVAAGAGLTASDVRVVRVRFSSEADAGRYLSADAPLGAGLVATRDLGEGELVPADAVRAGGGSLRQLPLTLPSGAVPPAVRVGTRVDVWAVPREAGGSASAGAPGASATASRLLLEDVPVLAVGRGGVGGPEALQQVVVGLPASTDVAPVVEALGRGTALLVGRP</sequence>
<proteinExistence type="predicted"/>
<gene>
    <name evidence="3" type="ORF">J2S63_003589</name>
</gene>
<evidence type="ECO:0000313" key="4">
    <source>
        <dbReference type="Proteomes" id="UP001183648"/>
    </source>
</evidence>
<dbReference type="RefSeq" id="WP_310305158.1">
    <property type="nucleotide sequence ID" value="NZ_BAAAPS010000005.1"/>
</dbReference>
<dbReference type="EMBL" id="JAVDYG010000001">
    <property type="protein sequence ID" value="MDR7364036.1"/>
    <property type="molecule type" value="Genomic_DNA"/>
</dbReference>
<feature type="domain" description="SAF" evidence="2">
    <location>
        <begin position="59"/>
        <end position="124"/>
    </location>
</feature>
<feature type="region of interest" description="Disordered" evidence="1">
    <location>
        <begin position="1"/>
        <end position="20"/>
    </location>
</feature>
<accession>A0ABU2C068</accession>
<evidence type="ECO:0000256" key="1">
    <source>
        <dbReference type="SAM" id="MobiDB-lite"/>
    </source>
</evidence>
<dbReference type="SMART" id="SM00858">
    <property type="entry name" value="SAF"/>
    <property type="match status" value="1"/>
</dbReference>
<reference evidence="3 4" key="1">
    <citation type="submission" date="2023-07" db="EMBL/GenBank/DDBJ databases">
        <title>Sequencing the genomes of 1000 actinobacteria strains.</title>
        <authorList>
            <person name="Klenk H.-P."/>
        </authorList>
    </citation>
    <scope>NUCLEOTIDE SEQUENCE [LARGE SCALE GENOMIC DNA]</scope>
    <source>
        <strain evidence="3 4">DSM 19426</strain>
    </source>
</reference>
<name>A0ABU2C068_9ACTN</name>
<organism evidence="3 4">
    <name type="scientific">Nocardioides marmoribigeumensis</name>
    <dbReference type="NCBI Taxonomy" id="433649"/>
    <lineage>
        <taxon>Bacteria</taxon>
        <taxon>Bacillati</taxon>
        <taxon>Actinomycetota</taxon>
        <taxon>Actinomycetes</taxon>
        <taxon>Propionibacteriales</taxon>
        <taxon>Nocardioidaceae</taxon>
        <taxon>Nocardioides</taxon>
    </lineage>
</organism>